<dbReference type="InterPro" id="IPR058792">
    <property type="entry name" value="Beta-barrel_RND_2"/>
</dbReference>
<evidence type="ECO:0000259" key="4">
    <source>
        <dbReference type="Pfam" id="PF25869"/>
    </source>
</evidence>
<feature type="domain" description="CzcB-like C-terminal circularly permuted SH3-like" evidence="7">
    <location>
        <begin position="332"/>
        <end position="391"/>
    </location>
</feature>
<evidence type="ECO:0000259" key="3">
    <source>
        <dbReference type="Pfam" id="PF19335"/>
    </source>
</evidence>
<dbReference type="Pfam" id="PF25975">
    <property type="entry name" value="CzcB_C"/>
    <property type="match status" value="1"/>
</dbReference>
<evidence type="ECO:0000256" key="2">
    <source>
        <dbReference type="ARBA" id="ARBA00022448"/>
    </source>
</evidence>
<dbReference type="InterPro" id="IPR058790">
    <property type="entry name" value="BSH_CusB"/>
</dbReference>
<dbReference type="Gene3D" id="6.10.140.730">
    <property type="match status" value="1"/>
</dbReference>
<name>Q2SHT8_HAHCH</name>
<evidence type="ECO:0000259" key="6">
    <source>
        <dbReference type="Pfam" id="PF25954"/>
    </source>
</evidence>
<dbReference type="Proteomes" id="UP000000238">
    <property type="component" value="Chromosome"/>
</dbReference>
<dbReference type="Pfam" id="PF25869">
    <property type="entry name" value="3HB_CusB"/>
    <property type="match status" value="1"/>
</dbReference>
<dbReference type="FunFam" id="2.40.30.170:FF:000010">
    <property type="entry name" value="Efflux RND transporter periplasmic adaptor subunit"/>
    <property type="match status" value="1"/>
</dbReference>
<dbReference type="GO" id="GO:0015679">
    <property type="term" value="P:plasma membrane copper ion transport"/>
    <property type="evidence" value="ECO:0007669"/>
    <property type="project" value="TreeGrafter"/>
</dbReference>
<reference evidence="8 9" key="1">
    <citation type="journal article" date="2005" name="Nucleic Acids Res.">
        <title>Genomic blueprint of Hahella chejuensis, a marine microbe producing an algicidal agent.</title>
        <authorList>
            <person name="Jeong H."/>
            <person name="Yim J.H."/>
            <person name="Lee C."/>
            <person name="Choi S.-H."/>
            <person name="Park Y.K."/>
            <person name="Yoon S.H."/>
            <person name="Hur C.-G."/>
            <person name="Kang H.-Y."/>
            <person name="Kim D."/>
            <person name="Lee H.H."/>
            <person name="Park K.H."/>
            <person name="Park S.-H."/>
            <person name="Park H.-S."/>
            <person name="Lee H.K."/>
            <person name="Oh T.K."/>
            <person name="Kim J.F."/>
        </authorList>
    </citation>
    <scope>NUCLEOTIDE SEQUENCE [LARGE SCALE GENOMIC DNA]</scope>
    <source>
        <strain evidence="8 9">KCTC 2396</strain>
    </source>
</reference>
<proteinExistence type="inferred from homology"/>
<protein>
    <submittedName>
        <fullName evidence="8">Membrane-fusion protein</fullName>
    </submittedName>
</protein>
<feature type="domain" description="CusB-like beta-barrel" evidence="6">
    <location>
        <begin position="248"/>
        <end position="325"/>
    </location>
</feature>
<feature type="domain" description="CusB-like barrel-sandwich hybrid" evidence="5">
    <location>
        <begin position="128"/>
        <end position="243"/>
    </location>
</feature>
<dbReference type="Pfam" id="PF19335">
    <property type="entry name" value="HMBD"/>
    <property type="match status" value="1"/>
</dbReference>
<dbReference type="InterPro" id="IPR051909">
    <property type="entry name" value="MFP_Cation_Efflux"/>
</dbReference>
<dbReference type="InterPro" id="IPR042230">
    <property type="entry name" value="CusF_sf"/>
</dbReference>
<dbReference type="GO" id="GO:0030288">
    <property type="term" value="C:outer membrane-bounded periplasmic space"/>
    <property type="evidence" value="ECO:0007669"/>
    <property type="project" value="TreeGrafter"/>
</dbReference>
<dbReference type="Gene3D" id="2.40.50.320">
    <property type="entry name" value="Copper binding periplasmic protein CusF"/>
    <property type="match status" value="1"/>
</dbReference>
<dbReference type="GO" id="GO:0022857">
    <property type="term" value="F:transmembrane transporter activity"/>
    <property type="evidence" value="ECO:0007669"/>
    <property type="project" value="InterPro"/>
</dbReference>
<gene>
    <name evidence="8" type="ordered locus">HCH_03019</name>
</gene>
<dbReference type="Gene3D" id="2.40.50.100">
    <property type="match status" value="1"/>
</dbReference>
<evidence type="ECO:0000313" key="9">
    <source>
        <dbReference type="Proteomes" id="UP000000238"/>
    </source>
</evidence>
<evidence type="ECO:0000313" key="8">
    <source>
        <dbReference type="EMBL" id="ABC29786.1"/>
    </source>
</evidence>
<dbReference type="Pfam" id="PF25954">
    <property type="entry name" value="Beta-barrel_RND_2"/>
    <property type="match status" value="1"/>
</dbReference>
<dbReference type="STRING" id="349521.HCH_03019"/>
<dbReference type="Gene3D" id="2.40.420.20">
    <property type="match status" value="1"/>
</dbReference>
<dbReference type="PANTHER" id="PTHR30097:SF15">
    <property type="entry name" value="CATION EFFLUX SYSTEM PROTEIN CUSB"/>
    <property type="match status" value="1"/>
</dbReference>
<dbReference type="AlphaFoldDB" id="Q2SHT8"/>
<feature type="domain" description="CusB-like three alpha-helical bundle" evidence="4">
    <location>
        <begin position="164"/>
        <end position="209"/>
    </location>
</feature>
<dbReference type="RefSeq" id="WP_011396855.1">
    <property type="nucleotide sequence ID" value="NC_007645.1"/>
</dbReference>
<sequence>MRLVISIIFIVAAFVAGWFASRHPALTGLMGEMDMAAAESGGEKQPLYWVAPMDPNYRRDKPGKSPMGMDLVPVYEEDAQGQNDDGGVTINPTMEHNLGVRVAKVEQGELMLPIHTVGYVAFDEDRLTHVHSRVEGWIEALNVKSSGDPVSKGQKLYEIYSPALVNAQEEYLAALRGANKILLKASRERLLALGLNNAQISRLEKRRLVDQRISVYAEQSGVVDALMVREGMFIKPATEIMSIGGLEQVWVIAEVFERQAGWVKAGQPVVMQVAAAPGRTWEGKVDYLYPVLDAKTRTLRVRLRFPNPDLTLKPNMFADLTLQAKVDDQALSIPREAVIRTGSHDRVVLAEGDGRYRPAFVKLGVEADDRVQVLKGLKAGDQVVTSGQFLIDSESKVDVALAALESFSQSAQQDAAPGTVWATGTINSVMAGHGMLNISHDPVKAWNWPSMDMDFTTVEGLPLENVAPGQRVRFEITRSSPSDFQITALDIISAAPSIDAQEAMQTEGAQ</sequence>
<evidence type="ECO:0000259" key="7">
    <source>
        <dbReference type="Pfam" id="PF25975"/>
    </source>
</evidence>
<dbReference type="SUPFAM" id="SSF111369">
    <property type="entry name" value="HlyD-like secretion proteins"/>
    <property type="match status" value="1"/>
</dbReference>
<dbReference type="GO" id="GO:0016020">
    <property type="term" value="C:membrane"/>
    <property type="evidence" value="ECO:0007669"/>
    <property type="project" value="InterPro"/>
</dbReference>
<dbReference type="InterPro" id="IPR045800">
    <property type="entry name" value="HMBD"/>
</dbReference>
<accession>Q2SHT8</accession>
<dbReference type="OrthoDB" id="9806939at2"/>
<dbReference type="InterPro" id="IPR058791">
    <property type="entry name" value="3HB_CusB"/>
</dbReference>
<dbReference type="Pfam" id="PF11604">
    <property type="entry name" value="CusF_Ec"/>
    <property type="match status" value="1"/>
</dbReference>
<feature type="domain" description="Heavy metal binding" evidence="3">
    <location>
        <begin position="48"/>
        <end position="74"/>
    </location>
</feature>
<keyword evidence="9" id="KW-1185">Reference proteome</keyword>
<dbReference type="EMBL" id="CP000155">
    <property type="protein sequence ID" value="ABC29786.1"/>
    <property type="molecule type" value="Genomic_DNA"/>
</dbReference>
<dbReference type="PANTHER" id="PTHR30097">
    <property type="entry name" value="CATION EFFLUX SYSTEM PROTEIN CUSB"/>
    <property type="match status" value="1"/>
</dbReference>
<dbReference type="HOGENOM" id="CLU_018816_13_1_6"/>
<comment type="similarity">
    <text evidence="1">Belongs to the membrane fusion protein (MFP) (TC 8.A.1) family.</text>
</comment>
<dbReference type="Gene3D" id="2.40.30.170">
    <property type="match status" value="1"/>
</dbReference>
<dbReference type="eggNOG" id="COG5569">
    <property type="taxonomic scope" value="Bacteria"/>
</dbReference>
<dbReference type="KEGG" id="hch:HCH_03019"/>
<keyword evidence="2" id="KW-0813">Transport</keyword>
<dbReference type="GO" id="GO:0046914">
    <property type="term" value="F:transition metal ion binding"/>
    <property type="evidence" value="ECO:0007669"/>
    <property type="project" value="TreeGrafter"/>
</dbReference>
<dbReference type="InterPro" id="IPR006143">
    <property type="entry name" value="RND_pump_MFP"/>
</dbReference>
<organism evidence="8 9">
    <name type="scientific">Hahella chejuensis (strain KCTC 2396)</name>
    <dbReference type="NCBI Taxonomy" id="349521"/>
    <lineage>
        <taxon>Bacteria</taxon>
        <taxon>Pseudomonadati</taxon>
        <taxon>Pseudomonadota</taxon>
        <taxon>Gammaproteobacteria</taxon>
        <taxon>Oceanospirillales</taxon>
        <taxon>Hahellaceae</taxon>
        <taxon>Hahella</taxon>
    </lineage>
</organism>
<dbReference type="eggNOG" id="COG0845">
    <property type="taxonomic scope" value="Bacteria"/>
</dbReference>
<dbReference type="NCBIfam" id="TIGR01730">
    <property type="entry name" value="RND_mfp"/>
    <property type="match status" value="1"/>
</dbReference>
<dbReference type="InterPro" id="IPR021647">
    <property type="entry name" value="CusF_Ec"/>
</dbReference>
<dbReference type="InterPro" id="IPR058649">
    <property type="entry name" value="CzcB_C"/>
</dbReference>
<evidence type="ECO:0000256" key="1">
    <source>
        <dbReference type="ARBA" id="ARBA00009477"/>
    </source>
</evidence>
<evidence type="ECO:0000259" key="5">
    <source>
        <dbReference type="Pfam" id="PF25919"/>
    </source>
</evidence>
<dbReference type="GO" id="GO:0060003">
    <property type="term" value="P:copper ion export"/>
    <property type="evidence" value="ECO:0007669"/>
    <property type="project" value="TreeGrafter"/>
</dbReference>
<dbReference type="Pfam" id="PF25919">
    <property type="entry name" value="BSH_CusB"/>
    <property type="match status" value="1"/>
</dbReference>